<proteinExistence type="predicted"/>
<accession>A0AAV4SJ76</accession>
<reference evidence="1 2" key="1">
    <citation type="submission" date="2021-06" db="EMBL/GenBank/DDBJ databases">
        <title>Caerostris extrusa draft genome.</title>
        <authorList>
            <person name="Kono N."/>
            <person name="Arakawa K."/>
        </authorList>
    </citation>
    <scope>NUCLEOTIDE SEQUENCE [LARGE SCALE GENOMIC DNA]</scope>
</reference>
<gene>
    <name evidence="1" type="ORF">CEXT_26881</name>
</gene>
<name>A0AAV4SJ76_CAEEX</name>
<evidence type="ECO:0000313" key="2">
    <source>
        <dbReference type="Proteomes" id="UP001054945"/>
    </source>
</evidence>
<comment type="caution">
    <text evidence="1">The sequence shown here is derived from an EMBL/GenBank/DDBJ whole genome shotgun (WGS) entry which is preliminary data.</text>
</comment>
<dbReference type="AlphaFoldDB" id="A0AAV4SJ76"/>
<keyword evidence="2" id="KW-1185">Reference proteome</keyword>
<dbReference type="EMBL" id="BPLR01009629">
    <property type="protein sequence ID" value="GIY33374.1"/>
    <property type="molecule type" value="Genomic_DNA"/>
</dbReference>
<protein>
    <submittedName>
        <fullName evidence="1">Uncharacterized protein</fullName>
    </submittedName>
</protein>
<evidence type="ECO:0000313" key="1">
    <source>
        <dbReference type="EMBL" id="GIY33374.1"/>
    </source>
</evidence>
<sequence length="73" mass="7798">MDFVPDRLIVVHPVEAEVSQEGAVEGEECSSSGGHIGPAYSTQVRPIGVCIRATMKSSHYLNVRPLATADTVM</sequence>
<organism evidence="1 2">
    <name type="scientific">Caerostris extrusa</name>
    <name type="common">Bark spider</name>
    <name type="synonym">Caerostris bankana</name>
    <dbReference type="NCBI Taxonomy" id="172846"/>
    <lineage>
        <taxon>Eukaryota</taxon>
        <taxon>Metazoa</taxon>
        <taxon>Ecdysozoa</taxon>
        <taxon>Arthropoda</taxon>
        <taxon>Chelicerata</taxon>
        <taxon>Arachnida</taxon>
        <taxon>Araneae</taxon>
        <taxon>Araneomorphae</taxon>
        <taxon>Entelegynae</taxon>
        <taxon>Araneoidea</taxon>
        <taxon>Araneidae</taxon>
        <taxon>Caerostris</taxon>
    </lineage>
</organism>
<dbReference type="Proteomes" id="UP001054945">
    <property type="component" value="Unassembled WGS sequence"/>
</dbReference>